<dbReference type="Pfam" id="PF00005">
    <property type="entry name" value="ABC_tran"/>
    <property type="match status" value="1"/>
</dbReference>
<dbReference type="InterPro" id="IPR017871">
    <property type="entry name" value="ABC_transporter-like_CS"/>
</dbReference>
<dbReference type="SUPFAM" id="SSF52540">
    <property type="entry name" value="P-loop containing nucleoside triphosphate hydrolases"/>
    <property type="match status" value="1"/>
</dbReference>
<organism evidence="6 7">
    <name type="scientific">Paenibacillus abyssi</name>
    <dbReference type="NCBI Taxonomy" id="1340531"/>
    <lineage>
        <taxon>Bacteria</taxon>
        <taxon>Bacillati</taxon>
        <taxon>Bacillota</taxon>
        <taxon>Bacilli</taxon>
        <taxon>Bacillales</taxon>
        <taxon>Paenibacillaceae</taxon>
        <taxon>Paenibacillus</taxon>
    </lineage>
</organism>
<evidence type="ECO:0000256" key="3">
    <source>
        <dbReference type="ARBA" id="ARBA00022741"/>
    </source>
</evidence>
<dbReference type="InterPro" id="IPR027417">
    <property type="entry name" value="P-loop_NTPase"/>
</dbReference>
<reference evidence="6" key="2">
    <citation type="submission" date="2020-09" db="EMBL/GenBank/DDBJ databases">
        <authorList>
            <person name="Sun Q."/>
            <person name="Zhou Y."/>
        </authorList>
    </citation>
    <scope>NUCLEOTIDE SEQUENCE</scope>
    <source>
        <strain evidence="6">CGMCC 1.12987</strain>
    </source>
</reference>
<dbReference type="PROSITE" id="PS00211">
    <property type="entry name" value="ABC_TRANSPORTER_1"/>
    <property type="match status" value="1"/>
</dbReference>
<dbReference type="AlphaFoldDB" id="A0A917FQR5"/>
<evidence type="ECO:0000256" key="2">
    <source>
        <dbReference type="ARBA" id="ARBA00022448"/>
    </source>
</evidence>
<proteinExistence type="inferred from homology"/>
<dbReference type="Proteomes" id="UP000644756">
    <property type="component" value="Unassembled WGS sequence"/>
</dbReference>
<keyword evidence="7" id="KW-1185">Reference proteome</keyword>
<dbReference type="RefSeq" id="WP_188529726.1">
    <property type="nucleotide sequence ID" value="NZ_BMGR01000003.1"/>
</dbReference>
<comment type="caution">
    <text evidence="6">The sequence shown here is derived from an EMBL/GenBank/DDBJ whole genome shotgun (WGS) entry which is preliminary data.</text>
</comment>
<dbReference type="InterPro" id="IPR003593">
    <property type="entry name" value="AAA+_ATPase"/>
</dbReference>
<dbReference type="SMART" id="SM00382">
    <property type="entry name" value="AAA"/>
    <property type="match status" value="1"/>
</dbReference>
<evidence type="ECO:0000259" key="5">
    <source>
        <dbReference type="PROSITE" id="PS50893"/>
    </source>
</evidence>
<protein>
    <submittedName>
        <fullName evidence="6">Peptide ABC transporter</fullName>
    </submittedName>
</protein>
<dbReference type="Gene3D" id="3.40.50.300">
    <property type="entry name" value="P-loop containing nucleotide triphosphate hydrolases"/>
    <property type="match status" value="1"/>
</dbReference>
<keyword evidence="3" id="KW-0547">Nucleotide-binding</keyword>
<name>A0A917FQR5_9BACL</name>
<sequence>MRLEAKKLGYRYANDAWLFRKFDLSLQQGETVGLVGPSGRGKTTLARILAGYDTPLEGTVMLDGQPLPKRGYHPVQLVFQHPEEAVNPRWRIGRILNEGGQPDPFLLQELGIDQGWLERWPGELSGGELQRFCVARALGPQTRFLIADEMTTMLDAVSQAQVWHSVLAIAKQRNLGLLVISHEPSLIRRLCDRVIEWESLVH</sequence>
<dbReference type="EMBL" id="BMGR01000003">
    <property type="protein sequence ID" value="GGF95166.1"/>
    <property type="molecule type" value="Genomic_DNA"/>
</dbReference>
<dbReference type="GO" id="GO:0016887">
    <property type="term" value="F:ATP hydrolysis activity"/>
    <property type="evidence" value="ECO:0007669"/>
    <property type="project" value="InterPro"/>
</dbReference>
<reference evidence="6" key="1">
    <citation type="journal article" date="2014" name="Int. J. Syst. Evol. Microbiol.">
        <title>Complete genome sequence of Corynebacterium casei LMG S-19264T (=DSM 44701T), isolated from a smear-ripened cheese.</title>
        <authorList>
            <consortium name="US DOE Joint Genome Institute (JGI-PGF)"/>
            <person name="Walter F."/>
            <person name="Albersmeier A."/>
            <person name="Kalinowski J."/>
            <person name="Ruckert C."/>
        </authorList>
    </citation>
    <scope>NUCLEOTIDE SEQUENCE</scope>
    <source>
        <strain evidence="6">CGMCC 1.12987</strain>
    </source>
</reference>
<feature type="domain" description="ABC transporter" evidence="5">
    <location>
        <begin position="3"/>
        <end position="202"/>
    </location>
</feature>
<dbReference type="PANTHER" id="PTHR43776:SF7">
    <property type="entry name" value="D,D-DIPEPTIDE TRANSPORT ATP-BINDING PROTEIN DDPF-RELATED"/>
    <property type="match status" value="1"/>
</dbReference>
<dbReference type="GO" id="GO:0055085">
    <property type="term" value="P:transmembrane transport"/>
    <property type="evidence" value="ECO:0007669"/>
    <property type="project" value="UniProtKB-ARBA"/>
</dbReference>
<dbReference type="PANTHER" id="PTHR43776">
    <property type="entry name" value="TRANSPORT ATP-BINDING PROTEIN"/>
    <property type="match status" value="1"/>
</dbReference>
<keyword evidence="2" id="KW-0813">Transport</keyword>
<accession>A0A917FQR5</accession>
<keyword evidence="4" id="KW-0067">ATP-binding</keyword>
<dbReference type="PROSITE" id="PS50893">
    <property type="entry name" value="ABC_TRANSPORTER_2"/>
    <property type="match status" value="1"/>
</dbReference>
<gene>
    <name evidence="6" type="ORF">GCM10010916_10690</name>
</gene>
<evidence type="ECO:0000256" key="1">
    <source>
        <dbReference type="ARBA" id="ARBA00005417"/>
    </source>
</evidence>
<evidence type="ECO:0000313" key="6">
    <source>
        <dbReference type="EMBL" id="GGF95166.1"/>
    </source>
</evidence>
<evidence type="ECO:0000256" key="4">
    <source>
        <dbReference type="ARBA" id="ARBA00022840"/>
    </source>
</evidence>
<dbReference type="GO" id="GO:0005524">
    <property type="term" value="F:ATP binding"/>
    <property type="evidence" value="ECO:0007669"/>
    <property type="project" value="UniProtKB-KW"/>
</dbReference>
<dbReference type="InterPro" id="IPR050319">
    <property type="entry name" value="ABC_transp_ATP-bind"/>
</dbReference>
<dbReference type="InterPro" id="IPR003439">
    <property type="entry name" value="ABC_transporter-like_ATP-bd"/>
</dbReference>
<comment type="similarity">
    <text evidence="1">Belongs to the ABC transporter superfamily.</text>
</comment>
<evidence type="ECO:0000313" key="7">
    <source>
        <dbReference type="Proteomes" id="UP000644756"/>
    </source>
</evidence>